<organism evidence="2 3">
    <name type="scientific">Fistulina hepatica ATCC 64428</name>
    <dbReference type="NCBI Taxonomy" id="1128425"/>
    <lineage>
        <taxon>Eukaryota</taxon>
        <taxon>Fungi</taxon>
        <taxon>Dikarya</taxon>
        <taxon>Basidiomycota</taxon>
        <taxon>Agaricomycotina</taxon>
        <taxon>Agaricomycetes</taxon>
        <taxon>Agaricomycetidae</taxon>
        <taxon>Agaricales</taxon>
        <taxon>Fistulinaceae</taxon>
        <taxon>Fistulina</taxon>
    </lineage>
</organism>
<evidence type="ECO:0000313" key="2">
    <source>
        <dbReference type="EMBL" id="KIY51758.1"/>
    </source>
</evidence>
<proteinExistence type="predicted"/>
<feature type="compositionally biased region" description="Acidic residues" evidence="1">
    <location>
        <begin position="813"/>
        <end position="824"/>
    </location>
</feature>
<feature type="compositionally biased region" description="Basic and acidic residues" evidence="1">
    <location>
        <begin position="748"/>
        <end position="788"/>
    </location>
</feature>
<feature type="region of interest" description="Disordered" evidence="1">
    <location>
        <begin position="589"/>
        <end position="863"/>
    </location>
</feature>
<dbReference type="AlphaFoldDB" id="A0A0D7ALV4"/>
<feature type="compositionally biased region" description="Basic and acidic residues" evidence="1">
    <location>
        <begin position="722"/>
        <end position="734"/>
    </location>
</feature>
<feature type="compositionally biased region" description="Basic and acidic residues" evidence="1">
    <location>
        <begin position="977"/>
        <end position="989"/>
    </location>
</feature>
<keyword evidence="3" id="KW-1185">Reference proteome</keyword>
<reference evidence="2 3" key="1">
    <citation type="journal article" date="2015" name="Fungal Genet. Biol.">
        <title>Evolution of novel wood decay mechanisms in Agaricales revealed by the genome sequences of Fistulina hepatica and Cylindrobasidium torrendii.</title>
        <authorList>
            <person name="Floudas D."/>
            <person name="Held B.W."/>
            <person name="Riley R."/>
            <person name="Nagy L.G."/>
            <person name="Koehler G."/>
            <person name="Ransdell A.S."/>
            <person name="Younus H."/>
            <person name="Chow J."/>
            <person name="Chiniquy J."/>
            <person name="Lipzen A."/>
            <person name="Tritt A."/>
            <person name="Sun H."/>
            <person name="Haridas S."/>
            <person name="LaButti K."/>
            <person name="Ohm R.A."/>
            <person name="Kues U."/>
            <person name="Blanchette R.A."/>
            <person name="Grigoriev I.V."/>
            <person name="Minto R.E."/>
            <person name="Hibbett D.S."/>
        </authorList>
    </citation>
    <scope>NUCLEOTIDE SEQUENCE [LARGE SCALE GENOMIC DNA]</scope>
    <source>
        <strain evidence="2 3">ATCC 64428</strain>
    </source>
</reference>
<feature type="compositionally biased region" description="Polar residues" evidence="1">
    <location>
        <begin position="538"/>
        <end position="548"/>
    </location>
</feature>
<sequence length="1158" mass="123399">MPMSSPRRSRDDQHPPPAQAATSPPIHSVKRSISAILPRFPSSALRSPKRSASGLPPLTSNPTTHTSKPMTVNRKPMTPSKPSSASIGVPRPLADPHHQRLREDALRRVGLLPAVDPMCLSEQEAVDDRMYDIKRRVSGDRGRVAKVQTKQSEADKIKAEWETRNHLESQERAGSLDHLPVLPAVSFPQASSLFASISDASTCTAPVSSSSEGVHSSSSGERTHSPHRWSGENQSYARFNTAHAGNGENLAKSALVAPVVVVDGSDVPIILREGGVVTAPPPLVIPPIEVSDTEEVRPSQDRSLVAASFASAPQSAAADIDEAQAVEAVTAHHSHRCPLTPVVEAVEVDHEPETGPKEIRWQQKPDAHMRVEPTLAAGSVPRGVEPTLVASASQEAQAASIESALMPAQESQGLEAWTTSEEEPTAPVQVFPQTAPPPVQVAEPMSTAPATSSTRSQSSSPANPAPPSPSSRDPPPPKMLEMETPSECLGTSPPSSSSSASSDPSSARERMDTTTAPPTSAPEPSPPLNVNPNPPPDQLNSSPAQPTRMSERAPPKTDDNAKMKHRGPIPLSQSVVVVHLRSVFGRRRAHGSSATHARIPSLGRGAVNGHVRGPSVVRTEGAMNGQVSSHTRKPSASHAKMTSSHARKPSVVRRMERAPSSMSHKRQRSVRKVDTSSRSGSNAGTQSTLSPPPTRSSIRKASRQSLANLRSAFGGTLKRTRKGSELPDDVERPSDAGGVGDTVFLDAIVERPSDADERLSDDVVEAQQKDGSGEEKEVGKNEVEKRLASVENAQGDDDGARESERRERVEEAKEGEEDKAEDDSNTSGKISPTSQAQSNTSASQARVSPNILPTPSTTSLLPEIFNGFASGAPVVSSLDRTFETRISSPTPTRTRPPSPLPTRTQLLSPPLTQTPTTQPADSSSWKRRRLLTVRSLGRLTSSLSRKRRNGVQENGEDVPPLLPMPLTASLVEGKARGEVGMPHREEGKKPRLSLPESRGEDSRPRFSFSSRVDSGVPRRMSVSRSDEGGAPRTSFLGTALAVSRSSSTPARTSSLPQRSSSTTPPQLTPQPRSRSPSFDSGVEFGMNSASSSTQPNALSTPTPTNASLSLPSSSSSSSPPRSPYYTSFTMHNRATISAHTHAIADAESRRVTEVAFLM</sequence>
<accession>A0A0D7ALV4</accession>
<feature type="compositionally biased region" description="Basic and acidic residues" evidence="1">
    <location>
        <begin position="549"/>
        <end position="562"/>
    </location>
</feature>
<feature type="compositionally biased region" description="Polar residues" evidence="1">
    <location>
        <begin position="1087"/>
        <end position="1097"/>
    </location>
</feature>
<dbReference type="EMBL" id="KN881648">
    <property type="protein sequence ID" value="KIY51758.1"/>
    <property type="molecule type" value="Genomic_DNA"/>
</dbReference>
<feature type="compositionally biased region" description="Low complexity" evidence="1">
    <location>
        <begin position="901"/>
        <end position="919"/>
    </location>
</feature>
<evidence type="ECO:0000256" key="1">
    <source>
        <dbReference type="SAM" id="MobiDB-lite"/>
    </source>
</evidence>
<evidence type="ECO:0000313" key="3">
    <source>
        <dbReference type="Proteomes" id="UP000054144"/>
    </source>
</evidence>
<feature type="compositionally biased region" description="Low complexity" evidence="1">
    <location>
        <begin position="1043"/>
        <end position="1077"/>
    </location>
</feature>
<protein>
    <submittedName>
        <fullName evidence="2">Uncharacterized protein</fullName>
    </submittedName>
</protein>
<gene>
    <name evidence="2" type="ORF">FISHEDRAFT_56434</name>
</gene>
<feature type="region of interest" description="Disordered" evidence="1">
    <location>
        <begin position="407"/>
        <end position="568"/>
    </location>
</feature>
<dbReference type="Proteomes" id="UP000054144">
    <property type="component" value="Unassembled WGS sequence"/>
</dbReference>
<feature type="compositionally biased region" description="Low complexity" evidence="1">
    <location>
        <begin position="831"/>
        <end position="845"/>
    </location>
</feature>
<feature type="compositionally biased region" description="Pro residues" evidence="1">
    <location>
        <begin position="463"/>
        <end position="478"/>
    </location>
</feature>
<feature type="compositionally biased region" description="Basic and acidic residues" evidence="1">
    <location>
        <begin position="798"/>
        <end position="812"/>
    </location>
</feature>
<feature type="region of interest" description="Disordered" evidence="1">
    <location>
        <begin position="941"/>
        <end position="964"/>
    </location>
</feature>
<feature type="compositionally biased region" description="Low complexity" evidence="1">
    <location>
        <begin position="884"/>
        <end position="893"/>
    </location>
</feature>
<feature type="compositionally biased region" description="Low complexity" evidence="1">
    <location>
        <begin position="444"/>
        <end position="462"/>
    </location>
</feature>
<feature type="compositionally biased region" description="Polar residues" evidence="1">
    <location>
        <begin position="851"/>
        <end position="860"/>
    </location>
</feature>
<feature type="region of interest" description="Disordered" evidence="1">
    <location>
        <begin position="977"/>
        <end position="1126"/>
    </location>
</feature>
<name>A0A0D7ALV4_9AGAR</name>
<feature type="compositionally biased region" description="Low complexity" evidence="1">
    <location>
        <begin position="492"/>
        <end position="505"/>
    </location>
</feature>
<feature type="region of interest" description="Disordered" evidence="1">
    <location>
        <begin position="205"/>
        <end position="231"/>
    </location>
</feature>
<feature type="compositionally biased region" description="Pro residues" evidence="1">
    <location>
        <begin position="519"/>
        <end position="537"/>
    </location>
</feature>
<feature type="region of interest" description="Disordered" evidence="1">
    <location>
        <begin position="1"/>
        <end position="100"/>
    </location>
</feature>
<feature type="compositionally biased region" description="Low complexity" evidence="1">
    <location>
        <begin position="207"/>
        <end position="220"/>
    </location>
</feature>
<feature type="region of interest" description="Disordered" evidence="1">
    <location>
        <begin position="880"/>
        <end position="929"/>
    </location>
</feature>
<feature type="compositionally biased region" description="Low complexity" evidence="1">
    <location>
        <begin position="1098"/>
        <end position="1119"/>
    </location>
</feature>
<feature type="compositionally biased region" description="Polar residues" evidence="1">
    <location>
        <begin position="676"/>
        <end position="689"/>
    </location>
</feature>
<feature type="compositionally biased region" description="Polar residues" evidence="1">
    <location>
        <begin position="58"/>
        <end position="70"/>
    </location>
</feature>